<dbReference type="RefSeq" id="WP_284030871.1">
    <property type="nucleotide sequence ID" value="NZ_CP126154.1"/>
</dbReference>
<organism evidence="2 3">
    <name type="scientific">Halobaculum lipolyticum</name>
    <dbReference type="NCBI Taxonomy" id="3032001"/>
    <lineage>
        <taxon>Archaea</taxon>
        <taxon>Methanobacteriati</taxon>
        <taxon>Methanobacteriota</taxon>
        <taxon>Stenosarchaea group</taxon>
        <taxon>Halobacteria</taxon>
        <taxon>Halobacteriales</taxon>
        <taxon>Haloferacaceae</taxon>
        <taxon>Halobaculum</taxon>
    </lineage>
</organism>
<keyword evidence="1" id="KW-0472">Membrane</keyword>
<protein>
    <submittedName>
        <fullName evidence="2">Uncharacterized protein</fullName>
    </submittedName>
</protein>
<evidence type="ECO:0000313" key="3">
    <source>
        <dbReference type="Proteomes" id="UP001596461"/>
    </source>
</evidence>
<evidence type="ECO:0000256" key="1">
    <source>
        <dbReference type="SAM" id="Phobius"/>
    </source>
</evidence>
<dbReference type="AlphaFoldDB" id="A0ABD5W7Z1"/>
<feature type="transmembrane region" description="Helical" evidence="1">
    <location>
        <begin position="12"/>
        <end position="36"/>
    </location>
</feature>
<name>A0ABD5W7Z1_9EURY</name>
<keyword evidence="1" id="KW-0812">Transmembrane</keyword>
<accession>A0ABD5W7Z1</accession>
<proteinExistence type="predicted"/>
<reference evidence="2 3" key="1">
    <citation type="journal article" date="2019" name="Int. J. Syst. Evol. Microbiol.">
        <title>The Global Catalogue of Microorganisms (GCM) 10K type strain sequencing project: providing services to taxonomists for standard genome sequencing and annotation.</title>
        <authorList>
            <consortium name="The Broad Institute Genomics Platform"/>
            <consortium name="The Broad Institute Genome Sequencing Center for Infectious Disease"/>
            <person name="Wu L."/>
            <person name="Ma J."/>
        </authorList>
    </citation>
    <scope>NUCLEOTIDE SEQUENCE [LARGE SCALE GENOMIC DNA]</scope>
    <source>
        <strain evidence="2 3">DT31</strain>
    </source>
</reference>
<dbReference type="EMBL" id="JBHTAH010000003">
    <property type="protein sequence ID" value="MFC7069028.1"/>
    <property type="molecule type" value="Genomic_DNA"/>
</dbReference>
<dbReference type="Proteomes" id="UP001596461">
    <property type="component" value="Unassembled WGS sequence"/>
</dbReference>
<evidence type="ECO:0000313" key="2">
    <source>
        <dbReference type="EMBL" id="MFC7069028.1"/>
    </source>
</evidence>
<sequence>MADQEQTKATGGLLLVLAGVAGFITLLGIAVIWAFAYGPLS</sequence>
<dbReference type="GeneID" id="81125724"/>
<gene>
    <name evidence="2" type="ORF">ACFQL9_05175</name>
</gene>
<keyword evidence="3" id="KW-1185">Reference proteome</keyword>
<comment type="caution">
    <text evidence="2">The sequence shown here is derived from an EMBL/GenBank/DDBJ whole genome shotgun (WGS) entry which is preliminary data.</text>
</comment>
<keyword evidence="1" id="KW-1133">Transmembrane helix</keyword>